<dbReference type="OrthoDB" id="6961954at2"/>
<dbReference type="AlphaFoldDB" id="A0A0B3BU78"/>
<accession>A0A0B3BU78</accession>
<reference evidence="1 2" key="1">
    <citation type="submission" date="2014-11" db="EMBL/GenBank/DDBJ databases">
        <title>Genome sequence of Pseudomonas tuomuerensis JCM 14085.</title>
        <authorList>
            <person name="Shin S.-K."/>
            <person name="Yi H."/>
        </authorList>
    </citation>
    <scope>NUCLEOTIDE SEQUENCE [LARGE SCALE GENOMIC DNA]</scope>
    <source>
        <strain evidence="1 2">JCM 14085</strain>
    </source>
</reference>
<name>A0A0B3BU78_9PSED</name>
<evidence type="ECO:0000313" key="2">
    <source>
        <dbReference type="Proteomes" id="UP000030980"/>
    </source>
</evidence>
<dbReference type="Proteomes" id="UP000030980">
    <property type="component" value="Unassembled WGS sequence"/>
</dbReference>
<dbReference type="STRING" id="706570.PT85_10495"/>
<dbReference type="EMBL" id="JTAK01000004">
    <property type="protein sequence ID" value="KHO64616.1"/>
    <property type="molecule type" value="Genomic_DNA"/>
</dbReference>
<protein>
    <submittedName>
        <fullName evidence="1">Metal ABC transporter ATPase</fullName>
    </submittedName>
</protein>
<proteinExistence type="predicted"/>
<dbReference type="RefSeq" id="WP_027590172.1">
    <property type="nucleotide sequence ID" value="NZ_FMUP01000002.1"/>
</dbReference>
<keyword evidence="2" id="KW-1185">Reference proteome</keyword>
<comment type="caution">
    <text evidence="1">The sequence shown here is derived from an EMBL/GenBank/DDBJ whole genome shotgun (WGS) entry which is preliminary data.</text>
</comment>
<sequence>MPRTLLSKLPGDFKTLPLRVDASREGLRYQSLGLPLNFSQMLARRRPVAIDDPHCFSVELANLGVSVRLTLHWQGRDYWILVRQQRADRQDDVLKLISGYVPAHELGLPLFTAMQEIAEECLIEHADGWLPGRFADAWLPTPYRDSLRYLANSHFNLQALGGGDTPVRCGALCLAGEPRAYVHQPTASLQLVYDLRLKLPDDCQRPSLYHVDECLEGDRLVARLDHDRPDIYLLEPRHGELHSLRNGRLQPVDTRDLWLSESFAAQDGWLIRDERVALEQWRAQRQAAS</sequence>
<gene>
    <name evidence="1" type="ORF">PT85_10495</name>
</gene>
<organism evidence="1 2">
    <name type="scientific">Pseudomonas flexibilis</name>
    <dbReference type="NCBI Taxonomy" id="706570"/>
    <lineage>
        <taxon>Bacteria</taxon>
        <taxon>Pseudomonadati</taxon>
        <taxon>Pseudomonadota</taxon>
        <taxon>Gammaproteobacteria</taxon>
        <taxon>Pseudomonadales</taxon>
        <taxon>Pseudomonadaceae</taxon>
        <taxon>Pseudomonas</taxon>
    </lineage>
</organism>
<evidence type="ECO:0000313" key="1">
    <source>
        <dbReference type="EMBL" id="KHO64616.1"/>
    </source>
</evidence>